<sequence length="405" mass="45074">MDQAVFEAGNKGEKVRSDCWVALVPQSSGGLQIELTSKVEKLYGDSIRALVREMMEFFAIKNARIMIEDSGAVPFVLMARIEAAVRKAGLDNGKRYLPDYVEEVGQPVRDRFRRSRLYLPGDQPKLMLNAAIHQPDGLILDLEDSVAPSRKDDARILVRNALRALEFKGCERMVRINQLPLGLKDLEEVLPHKVDVLLLPKIERPEQIQQIEDKVDEVLSGLEEKREVFFMPIIESALGVMNAYPIAAASKRNVALAIGLEDYTADIGAQRTNEGRESFFARSVIVNAARAAGIQPIDTVFSDVQDMEGLKASVLEAKSLGFDGKGCIHPRQIQPIHEAFAPTEEEIENAKRIVLAFEEAEKKGLGVVSLGSKMIDPPVVKRAVRTIELAVKSNLLDENWRESHE</sequence>
<evidence type="ECO:0000313" key="11">
    <source>
        <dbReference type="Proteomes" id="UP000183868"/>
    </source>
</evidence>
<dbReference type="AlphaFoldDB" id="H1XNP1"/>
<keyword evidence="6" id="KW-0460">Magnesium</keyword>
<comment type="cofactor">
    <cofactor evidence="1">
        <name>Mg(2+)</name>
        <dbReference type="ChEBI" id="CHEBI:18420"/>
    </cofactor>
</comment>
<dbReference type="Pfam" id="PF06857">
    <property type="entry name" value="ACP"/>
    <property type="match status" value="1"/>
</dbReference>
<protein>
    <submittedName>
        <fullName evidence="8">Citrate lyase subunit beta / citryl-CoA lyase</fullName>
    </submittedName>
    <submittedName>
        <fullName evidence="9">HpcH/HpaI aldolase</fullName>
    </submittedName>
</protein>
<keyword evidence="8" id="KW-0456">Lyase</keyword>
<dbReference type="KEGG" id="caby:Cabys_2630"/>
<dbReference type="OrthoDB" id="9786940at2"/>
<evidence type="ECO:0000313" key="10">
    <source>
        <dbReference type="Proteomes" id="UP000004671"/>
    </source>
</evidence>
<dbReference type="InParanoid" id="H1XNP1"/>
<dbReference type="InterPro" id="IPR015813">
    <property type="entry name" value="Pyrv/PenolPyrv_kinase-like_dom"/>
</dbReference>
<dbReference type="EMBL" id="CP018099">
    <property type="protein sequence ID" value="APF19379.1"/>
    <property type="molecule type" value="Genomic_DNA"/>
</dbReference>
<organism evidence="9 10">
    <name type="scientific">Caldithrix abyssi DSM 13497</name>
    <dbReference type="NCBI Taxonomy" id="880073"/>
    <lineage>
        <taxon>Bacteria</taxon>
        <taxon>Pseudomonadati</taxon>
        <taxon>Calditrichota</taxon>
        <taxon>Calditrichia</taxon>
        <taxon>Calditrichales</taxon>
        <taxon>Calditrichaceae</taxon>
        <taxon>Caldithrix</taxon>
    </lineage>
</organism>
<evidence type="ECO:0000256" key="4">
    <source>
        <dbReference type="ARBA" id="ARBA00022553"/>
    </source>
</evidence>
<evidence type="ECO:0000256" key="5">
    <source>
        <dbReference type="ARBA" id="ARBA00022723"/>
    </source>
</evidence>
<dbReference type="FunCoup" id="H1XNP1">
    <property type="interactions" value="244"/>
</dbReference>
<accession>H1XNP1</accession>
<feature type="domain" description="HpcH/HpaI aldolase/citrate lyase" evidence="7">
    <location>
        <begin position="114"/>
        <end position="330"/>
    </location>
</feature>
<dbReference type="SUPFAM" id="SSF51621">
    <property type="entry name" value="Phosphoenolpyruvate/pyruvate domain"/>
    <property type="match status" value="1"/>
</dbReference>
<dbReference type="EMBL" id="CM001402">
    <property type="protein sequence ID" value="EHO43279.1"/>
    <property type="molecule type" value="Genomic_DNA"/>
</dbReference>
<dbReference type="eggNOG" id="COG3052">
    <property type="taxonomic scope" value="Bacteria"/>
</dbReference>
<evidence type="ECO:0000256" key="2">
    <source>
        <dbReference type="ARBA" id="ARBA00004496"/>
    </source>
</evidence>
<dbReference type="GO" id="GO:0000287">
    <property type="term" value="F:magnesium ion binding"/>
    <property type="evidence" value="ECO:0007669"/>
    <property type="project" value="TreeGrafter"/>
</dbReference>
<dbReference type="PANTHER" id="PTHR32308">
    <property type="entry name" value="LYASE BETA SUBUNIT, PUTATIVE (AFU_ORTHOLOGUE AFUA_4G13030)-RELATED"/>
    <property type="match status" value="1"/>
</dbReference>
<dbReference type="GO" id="GO:0006107">
    <property type="term" value="P:oxaloacetate metabolic process"/>
    <property type="evidence" value="ECO:0007669"/>
    <property type="project" value="TreeGrafter"/>
</dbReference>
<dbReference type="InterPro" id="IPR005000">
    <property type="entry name" value="Aldolase/citrate-lyase_domain"/>
</dbReference>
<keyword evidence="5" id="KW-0479">Metal-binding</keyword>
<keyword evidence="3" id="KW-0963">Cytoplasm</keyword>
<evidence type="ECO:0000256" key="3">
    <source>
        <dbReference type="ARBA" id="ARBA00022490"/>
    </source>
</evidence>
<dbReference type="Proteomes" id="UP000004671">
    <property type="component" value="Chromosome"/>
</dbReference>
<evidence type="ECO:0000259" key="7">
    <source>
        <dbReference type="Pfam" id="PF03328"/>
    </source>
</evidence>
<dbReference type="Proteomes" id="UP000183868">
    <property type="component" value="Chromosome"/>
</dbReference>
<comment type="subcellular location">
    <subcellularLocation>
        <location evidence="2">Cytoplasm</location>
    </subcellularLocation>
</comment>
<dbReference type="Gene3D" id="3.20.20.60">
    <property type="entry name" value="Phosphoenolpyruvate-binding domains"/>
    <property type="match status" value="1"/>
</dbReference>
<dbReference type="InterPro" id="IPR040442">
    <property type="entry name" value="Pyrv_kinase-like_dom_sf"/>
</dbReference>
<keyword evidence="10" id="KW-1185">Reference proteome</keyword>
<dbReference type="Pfam" id="PF03328">
    <property type="entry name" value="HpcH_HpaI"/>
    <property type="match status" value="1"/>
</dbReference>
<evidence type="ECO:0000256" key="1">
    <source>
        <dbReference type="ARBA" id="ARBA00001946"/>
    </source>
</evidence>
<dbReference type="HOGENOM" id="CLU_044864_0_0_0"/>
<evidence type="ECO:0000313" key="9">
    <source>
        <dbReference type="EMBL" id="EHO43279.1"/>
    </source>
</evidence>
<dbReference type="InterPro" id="IPR023439">
    <property type="entry name" value="Mal_deCO2ase/Cit_lyase_ACP"/>
</dbReference>
<dbReference type="PANTHER" id="PTHR32308:SF10">
    <property type="entry name" value="CITRATE LYASE SUBUNIT BETA"/>
    <property type="match status" value="1"/>
</dbReference>
<reference evidence="8 11" key="2">
    <citation type="submission" date="2016-11" db="EMBL/GenBank/DDBJ databases">
        <title>Genomic analysis of Caldithrix abyssi and proposal of a novel bacterial phylum Caldithrichaeota.</title>
        <authorList>
            <person name="Kublanov I."/>
            <person name="Sigalova O."/>
            <person name="Gavrilov S."/>
            <person name="Lebedinsky A."/>
            <person name="Ivanova N."/>
            <person name="Daum C."/>
            <person name="Reddy T."/>
            <person name="Klenk H.P."/>
            <person name="Goker M."/>
            <person name="Reva O."/>
            <person name="Miroshnichenko M."/>
            <person name="Kyprides N."/>
            <person name="Woyke T."/>
            <person name="Gelfand M."/>
        </authorList>
    </citation>
    <scope>NUCLEOTIDE SEQUENCE [LARGE SCALE GENOMIC DNA]</scope>
    <source>
        <strain evidence="8 11">LF13</strain>
    </source>
</reference>
<dbReference type="GO" id="GO:0016829">
    <property type="term" value="F:lyase activity"/>
    <property type="evidence" value="ECO:0007669"/>
    <property type="project" value="UniProtKB-KW"/>
</dbReference>
<gene>
    <name evidence="8" type="ORF">Cabys_2630</name>
    <name evidence="9" type="ORF">Calab_3682</name>
</gene>
<dbReference type="RefSeq" id="WP_006930852.1">
    <property type="nucleotide sequence ID" value="NZ_CM001402.1"/>
</dbReference>
<proteinExistence type="predicted"/>
<dbReference type="GO" id="GO:0005737">
    <property type="term" value="C:cytoplasm"/>
    <property type="evidence" value="ECO:0007669"/>
    <property type="project" value="UniProtKB-SubCell"/>
</dbReference>
<dbReference type="PaxDb" id="880073-Calab_3682"/>
<name>H1XNP1_CALAY</name>
<evidence type="ECO:0000256" key="6">
    <source>
        <dbReference type="ARBA" id="ARBA00022842"/>
    </source>
</evidence>
<evidence type="ECO:0000313" key="8">
    <source>
        <dbReference type="EMBL" id="APF19379.1"/>
    </source>
</evidence>
<dbReference type="STRING" id="880073.Cabys_2630"/>
<dbReference type="eggNOG" id="COG2301">
    <property type="taxonomic scope" value="Bacteria"/>
</dbReference>
<keyword evidence="4" id="KW-0597">Phosphoprotein</keyword>
<reference evidence="9 10" key="1">
    <citation type="submission" date="2011-09" db="EMBL/GenBank/DDBJ databases">
        <title>The permanent draft genome of Caldithrix abyssi DSM 13497.</title>
        <authorList>
            <consortium name="US DOE Joint Genome Institute (JGI-PGF)"/>
            <person name="Lucas S."/>
            <person name="Han J."/>
            <person name="Lapidus A."/>
            <person name="Bruce D."/>
            <person name="Goodwin L."/>
            <person name="Pitluck S."/>
            <person name="Peters L."/>
            <person name="Kyrpides N."/>
            <person name="Mavromatis K."/>
            <person name="Ivanova N."/>
            <person name="Mikhailova N."/>
            <person name="Chertkov O."/>
            <person name="Detter J.C."/>
            <person name="Tapia R."/>
            <person name="Han C."/>
            <person name="Land M."/>
            <person name="Hauser L."/>
            <person name="Markowitz V."/>
            <person name="Cheng J.-F."/>
            <person name="Hugenholtz P."/>
            <person name="Woyke T."/>
            <person name="Wu D."/>
            <person name="Spring S."/>
            <person name="Brambilla E."/>
            <person name="Klenk H.-P."/>
            <person name="Eisen J.A."/>
        </authorList>
    </citation>
    <scope>NUCLEOTIDE SEQUENCE [LARGE SCALE GENOMIC DNA]</scope>
    <source>
        <strain evidence="9 10">DSM 13497</strain>
    </source>
</reference>